<evidence type="ECO:0000313" key="4">
    <source>
        <dbReference type="EMBL" id="CAF4535293.1"/>
    </source>
</evidence>
<gene>
    <name evidence="3" type="ORF">HFQ381_LOCUS28202</name>
    <name evidence="4" type="ORF">TSG867_LOCUS23570</name>
    <name evidence="2" type="ORF">UJA718_LOCUS6039</name>
</gene>
<protein>
    <submittedName>
        <fullName evidence="3">Uncharacterized protein</fullName>
    </submittedName>
</protein>
<name>A0A820VTR1_9BILA</name>
<evidence type="ECO:0000313" key="3">
    <source>
        <dbReference type="EMBL" id="CAF4507056.1"/>
    </source>
</evidence>
<evidence type="ECO:0000313" key="5">
    <source>
        <dbReference type="Proteomes" id="UP000663851"/>
    </source>
</evidence>
<reference evidence="3" key="1">
    <citation type="submission" date="2021-02" db="EMBL/GenBank/DDBJ databases">
        <authorList>
            <person name="Nowell W R."/>
        </authorList>
    </citation>
    <scope>NUCLEOTIDE SEQUENCE</scope>
</reference>
<dbReference type="Proteomes" id="UP000663851">
    <property type="component" value="Unassembled WGS sequence"/>
</dbReference>
<dbReference type="Proteomes" id="UP000663873">
    <property type="component" value="Unassembled WGS sequence"/>
</dbReference>
<proteinExistence type="predicted"/>
<comment type="caution">
    <text evidence="3">The sequence shown here is derived from an EMBL/GenBank/DDBJ whole genome shotgun (WGS) entry which is preliminary data.</text>
</comment>
<feature type="chain" id="PRO_5036416608" evidence="1">
    <location>
        <begin position="22"/>
        <end position="127"/>
    </location>
</feature>
<dbReference type="EMBL" id="CAJOBQ010002044">
    <property type="protein sequence ID" value="CAF4535293.1"/>
    <property type="molecule type" value="Genomic_DNA"/>
</dbReference>
<keyword evidence="6" id="KW-1185">Reference proteome</keyword>
<keyword evidence="1" id="KW-0732">Signal</keyword>
<accession>A0A820VTR1</accession>
<dbReference type="Proteomes" id="UP000663862">
    <property type="component" value="Unassembled WGS sequence"/>
</dbReference>
<dbReference type="EMBL" id="CAJOBP010000549">
    <property type="protein sequence ID" value="CAF4192736.1"/>
    <property type="molecule type" value="Genomic_DNA"/>
</dbReference>
<evidence type="ECO:0000313" key="2">
    <source>
        <dbReference type="EMBL" id="CAF4192736.1"/>
    </source>
</evidence>
<dbReference type="AlphaFoldDB" id="A0A820VTR1"/>
<dbReference type="EMBL" id="CAJOBO010003926">
    <property type="protein sequence ID" value="CAF4507056.1"/>
    <property type="molecule type" value="Genomic_DNA"/>
</dbReference>
<sequence>MPESNVIFILFQILEISVVEAWKAVNYIGRAQHIVEGQASLSDERYLFGRTIDSTTVSIRFEIKLCLVLFEVIEQLVQQRYDQKVGSTTSKYSIVHMVIFYFIYMSSSNSWLRNKISRAIHRTVSIS</sequence>
<feature type="signal peptide" evidence="1">
    <location>
        <begin position="1"/>
        <end position="21"/>
    </location>
</feature>
<evidence type="ECO:0000313" key="6">
    <source>
        <dbReference type="Proteomes" id="UP000663873"/>
    </source>
</evidence>
<evidence type="ECO:0000256" key="1">
    <source>
        <dbReference type="SAM" id="SignalP"/>
    </source>
</evidence>
<organism evidence="3 5">
    <name type="scientific">Rotaria socialis</name>
    <dbReference type="NCBI Taxonomy" id="392032"/>
    <lineage>
        <taxon>Eukaryota</taxon>
        <taxon>Metazoa</taxon>
        <taxon>Spiralia</taxon>
        <taxon>Gnathifera</taxon>
        <taxon>Rotifera</taxon>
        <taxon>Eurotatoria</taxon>
        <taxon>Bdelloidea</taxon>
        <taxon>Philodinida</taxon>
        <taxon>Philodinidae</taxon>
        <taxon>Rotaria</taxon>
    </lineage>
</organism>